<sequence length="155" mass="16883">MGTTLDIPEEQVTKILDVNVKASLLLVQEFQDFIKPNGSVLFISSYIGYKPQYPLGMYAISKTALFSLTKALAQDMWDKAQVRVNCIAPGVIKTRFSKIIWADPDAFNETKRQILMGRAGETAEISGPAAFLCSDDASYITGEVLVVGGGVSSRL</sequence>
<evidence type="ECO:0000313" key="3">
    <source>
        <dbReference type="Proteomes" id="UP000823046"/>
    </source>
</evidence>
<dbReference type="Proteomes" id="UP000823046">
    <property type="component" value="Unassembled WGS sequence"/>
</dbReference>
<evidence type="ECO:0000313" key="2">
    <source>
        <dbReference type="EMBL" id="KAF8822532.1"/>
    </source>
</evidence>
<keyword evidence="3" id="KW-1185">Reference proteome</keyword>
<dbReference type="PANTHER" id="PTHR43943">
    <property type="entry name" value="DEHYDROGENASE/REDUCTASE (SDR FAMILY) MEMBER 4"/>
    <property type="match status" value="1"/>
</dbReference>
<name>A0ABQ7JEU4_9APIC</name>
<dbReference type="PROSITE" id="PS00061">
    <property type="entry name" value="ADH_SHORT"/>
    <property type="match status" value="1"/>
</dbReference>
<comment type="similarity">
    <text evidence="1">Belongs to the short-chain dehydrogenases/reductases (SDR) family.</text>
</comment>
<comment type="caution">
    <text evidence="2">The sequence shown here is derived from an EMBL/GenBank/DDBJ whole genome shotgun (WGS) entry which is preliminary data.</text>
</comment>
<protein>
    <submittedName>
        <fullName evidence="2">Dehydrogenase/reductase SDR family member 4</fullName>
    </submittedName>
</protein>
<evidence type="ECO:0000256" key="1">
    <source>
        <dbReference type="ARBA" id="ARBA00006484"/>
    </source>
</evidence>
<dbReference type="Gene3D" id="3.40.50.720">
    <property type="entry name" value="NAD(P)-binding Rossmann-like Domain"/>
    <property type="match status" value="1"/>
</dbReference>
<reference evidence="2 3" key="1">
    <citation type="journal article" date="2020" name="bioRxiv">
        <title>Metabolic contributions of an alphaproteobacterial endosymbiont in the apicomplexan Cardiosporidium cionae.</title>
        <authorList>
            <person name="Hunter E.S."/>
            <person name="Paight C.J."/>
            <person name="Lane C.E."/>
        </authorList>
    </citation>
    <scope>NUCLEOTIDE SEQUENCE [LARGE SCALE GENOMIC DNA]</scope>
    <source>
        <strain evidence="2">ESH_2018</strain>
    </source>
</reference>
<dbReference type="InterPro" id="IPR002347">
    <property type="entry name" value="SDR_fam"/>
</dbReference>
<dbReference type="PRINTS" id="PR00081">
    <property type="entry name" value="GDHRDH"/>
</dbReference>
<dbReference type="PANTHER" id="PTHR43943:SF2">
    <property type="entry name" value="DEHYDROGENASE_REDUCTASE 4"/>
    <property type="match status" value="1"/>
</dbReference>
<proteinExistence type="inferred from homology"/>
<organism evidence="2 3">
    <name type="scientific">Cardiosporidium cionae</name>
    <dbReference type="NCBI Taxonomy" id="476202"/>
    <lineage>
        <taxon>Eukaryota</taxon>
        <taxon>Sar</taxon>
        <taxon>Alveolata</taxon>
        <taxon>Apicomplexa</taxon>
        <taxon>Aconoidasida</taxon>
        <taxon>Nephromycida</taxon>
        <taxon>Cardiosporidium</taxon>
    </lineage>
</organism>
<gene>
    <name evidence="2" type="ORF">IE077_003541</name>
</gene>
<accession>A0ABQ7JEU4</accession>
<dbReference type="InterPro" id="IPR020904">
    <property type="entry name" value="Sc_DH/Rdtase_CS"/>
</dbReference>
<dbReference type="EMBL" id="JADAQX010000044">
    <property type="protein sequence ID" value="KAF8822532.1"/>
    <property type="molecule type" value="Genomic_DNA"/>
</dbReference>
<dbReference type="InterPro" id="IPR036291">
    <property type="entry name" value="NAD(P)-bd_dom_sf"/>
</dbReference>
<dbReference type="SUPFAM" id="SSF51735">
    <property type="entry name" value="NAD(P)-binding Rossmann-fold domains"/>
    <property type="match status" value="1"/>
</dbReference>
<dbReference type="Pfam" id="PF13561">
    <property type="entry name" value="adh_short_C2"/>
    <property type="match status" value="1"/>
</dbReference>